<evidence type="ECO:0000256" key="2">
    <source>
        <dbReference type="SAM" id="Phobius"/>
    </source>
</evidence>
<gene>
    <name evidence="4" type="ORF">PECAL_3P13570</name>
</gene>
<keyword evidence="2" id="KW-0472">Membrane</keyword>
<accession>A0A8J2SNR3</accession>
<reference evidence="4" key="1">
    <citation type="submission" date="2021-11" db="EMBL/GenBank/DDBJ databases">
        <authorList>
            <consortium name="Genoscope - CEA"/>
            <person name="William W."/>
        </authorList>
    </citation>
    <scope>NUCLEOTIDE SEQUENCE</scope>
</reference>
<feature type="transmembrane region" description="Helical" evidence="2">
    <location>
        <begin position="135"/>
        <end position="161"/>
    </location>
</feature>
<sequence length="219" mass="23605">MRLSILLAAAAWAERVDRDADGVPDAAPEGACCECCYGCNLATNICGHGAGTTLEDIKENGCCEGFYLRYSIQPGPRISHSEFDAVSFISEGECAHKEAGRWNRFGCPHFLGAPPVWNTEEDDDDDDSSLDQRTLIVLFVVLGVVGAGVFLCVFACVYAAFGKYLQSREAPFHSGAAPAPAASLMHKKRRAPSSSPRPTTPLAENDDDSIDIELSPRYV</sequence>
<name>A0A8J2SNR3_9STRA</name>
<organism evidence="4 5">
    <name type="scientific">Pelagomonas calceolata</name>
    <dbReference type="NCBI Taxonomy" id="35677"/>
    <lineage>
        <taxon>Eukaryota</taxon>
        <taxon>Sar</taxon>
        <taxon>Stramenopiles</taxon>
        <taxon>Ochrophyta</taxon>
        <taxon>Pelagophyceae</taxon>
        <taxon>Pelagomonadales</taxon>
        <taxon>Pelagomonadaceae</taxon>
        <taxon>Pelagomonas</taxon>
    </lineage>
</organism>
<protein>
    <submittedName>
        <fullName evidence="4">Uncharacterized protein</fullName>
    </submittedName>
</protein>
<keyword evidence="3" id="KW-0732">Signal</keyword>
<feature type="signal peptide" evidence="3">
    <location>
        <begin position="1"/>
        <end position="18"/>
    </location>
</feature>
<keyword evidence="2" id="KW-1133">Transmembrane helix</keyword>
<dbReference type="EMBL" id="CAKKNE010000003">
    <property type="protein sequence ID" value="CAH0371416.1"/>
    <property type="molecule type" value="Genomic_DNA"/>
</dbReference>
<dbReference type="AlphaFoldDB" id="A0A8J2SNR3"/>
<evidence type="ECO:0000313" key="4">
    <source>
        <dbReference type="EMBL" id="CAH0371416.1"/>
    </source>
</evidence>
<dbReference type="Proteomes" id="UP000789595">
    <property type="component" value="Unassembled WGS sequence"/>
</dbReference>
<keyword evidence="2" id="KW-0812">Transmembrane</keyword>
<evidence type="ECO:0000256" key="3">
    <source>
        <dbReference type="SAM" id="SignalP"/>
    </source>
</evidence>
<proteinExistence type="predicted"/>
<feature type="region of interest" description="Disordered" evidence="1">
    <location>
        <begin position="183"/>
        <end position="219"/>
    </location>
</feature>
<evidence type="ECO:0000313" key="5">
    <source>
        <dbReference type="Proteomes" id="UP000789595"/>
    </source>
</evidence>
<feature type="chain" id="PRO_5035214320" evidence="3">
    <location>
        <begin position="19"/>
        <end position="219"/>
    </location>
</feature>
<keyword evidence="5" id="KW-1185">Reference proteome</keyword>
<evidence type="ECO:0000256" key="1">
    <source>
        <dbReference type="SAM" id="MobiDB-lite"/>
    </source>
</evidence>
<comment type="caution">
    <text evidence="4">The sequence shown here is derived from an EMBL/GenBank/DDBJ whole genome shotgun (WGS) entry which is preliminary data.</text>
</comment>